<dbReference type="InterPro" id="IPR010998">
    <property type="entry name" value="Integrase_recombinase_N"/>
</dbReference>
<evidence type="ECO:0000256" key="5">
    <source>
        <dbReference type="SAM" id="MobiDB-lite"/>
    </source>
</evidence>
<dbReference type="Pfam" id="PF13495">
    <property type="entry name" value="Phage_int_SAM_4"/>
    <property type="match status" value="1"/>
</dbReference>
<dbReference type="Pfam" id="PF00589">
    <property type="entry name" value="Phage_integrase"/>
    <property type="match status" value="1"/>
</dbReference>
<feature type="domain" description="Tyr recombinase" evidence="6">
    <location>
        <begin position="162"/>
        <end position="341"/>
    </location>
</feature>
<dbReference type="Gene3D" id="1.10.443.10">
    <property type="entry name" value="Intergrase catalytic core"/>
    <property type="match status" value="1"/>
</dbReference>
<evidence type="ECO:0000313" key="8">
    <source>
        <dbReference type="Proteomes" id="UP000316598"/>
    </source>
</evidence>
<dbReference type="GO" id="GO:0015074">
    <property type="term" value="P:DNA integration"/>
    <property type="evidence" value="ECO:0007669"/>
    <property type="project" value="UniProtKB-KW"/>
</dbReference>
<feature type="region of interest" description="Disordered" evidence="5">
    <location>
        <begin position="1"/>
        <end position="34"/>
    </location>
</feature>
<evidence type="ECO:0000259" key="6">
    <source>
        <dbReference type="PROSITE" id="PS51898"/>
    </source>
</evidence>
<accession>A0A5C5WFV6</accession>
<keyword evidence="4" id="KW-0233">DNA recombination</keyword>
<evidence type="ECO:0000256" key="3">
    <source>
        <dbReference type="ARBA" id="ARBA00023125"/>
    </source>
</evidence>
<dbReference type="InterPro" id="IPR002104">
    <property type="entry name" value="Integrase_catalytic"/>
</dbReference>
<protein>
    <submittedName>
        <fullName evidence="7">Tyrosine recombinase XerC</fullName>
    </submittedName>
</protein>
<evidence type="ECO:0000256" key="1">
    <source>
        <dbReference type="ARBA" id="ARBA00008857"/>
    </source>
</evidence>
<dbReference type="EMBL" id="SJPI01000003">
    <property type="protein sequence ID" value="TWT49530.1"/>
    <property type="molecule type" value="Genomic_DNA"/>
</dbReference>
<dbReference type="AlphaFoldDB" id="A0A5C5WFV6"/>
<evidence type="ECO:0000256" key="2">
    <source>
        <dbReference type="ARBA" id="ARBA00022908"/>
    </source>
</evidence>
<keyword evidence="3" id="KW-0238">DNA-binding</keyword>
<organism evidence="7 8">
    <name type="scientific">Rubripirellula amarantea</name>
    <dbReference type="NCBI Taxonomy" id="2527999"/>
    <lineage>
        <taxon>Bacteria</taxon>
        <taxon>Pseudomonadati</taxon>
        <taxon>Planctomycetota</taxon>
        <taxon>Planctomycetia</taxon>
        <taxon>Pirellulales</taxon>
        <taxon>Pirellulaceae</taxon>
        <taxon>Rubripirellula</taxon>
    </lineage>
</organism>
<dbReference type="PANTHER" id="PTHR30349:SF64">
    <property type="entry name" value="PROPHAGE INTEGRASE INTD-RELATED"/>
    <property type="match status" value="1"/>
</dbReference>
<dbReference type="GO" id="GO:0006310">
    <property type="term" value="P:DNA recombination"/>
    <property type="evidence" value="ECO:0007669"/>
    <property type="project" value="UniProtKB-KW"/>
</dbReference>
<dbReference type="PROSITE" id="PS51898">
    <property type="entry name" value="TYR_RECOMBINASE"/>
    <property type="match status" value="1"/>
</dbReference>
<dbReference type="InterPro" id="IPR050090">
    <property type="entry name" value="Tyrosine_recombinase_XerCD"/>
</dbReference>
<reference evidence="7 8" key="1">
    <citation type="submission" date="2019-02" db="EMBL/GenBank/DDBJ databases">
        <title>Deep-cultivation of Planctomycetes and their phenomic and genomic characterization uncovers novel biology.</title>
        <authorList>
            <person name="Wiegand S."/>
            <person name="Jogler M."/>
            <person name="Boedeker C."/>
            <person name="Pinto D."/>
            <person name="Vollmers J."/>
            <person name="Rivas-Marin E."/>
            <person name="Kohn T."/>
            <person name="Peeters S.H."/>
            <person name="Heuer A."/>
            <person name="Rast P."/>
            <person name="Oberbeckmann S."/>
            <person name="Bunk B."/>
            <person name="Jeske O."/>
            <person name="Meyerdierks A."/>
            <person name="Storesund J.E."/>
            <person name="Kallscheuer N."/>
            <person name="Luecker S."/>
            <person name="Lage O.M."/>
            <person name="Pohl T."/>
            <person name="Merkel B.J."/>
            <person name="Hornburger P."/>
            <person name="Mueller R.-W."/>
            <person name="Bruemmer F."/>
            <person name="Labrenz M."/>
            <person name="Spormann A.M."/>
            <person name="Op Den Camp H."/>
            <person name="Overmann J."/>
            <person name="Amann R."/>
            <person name="Jetten M.S.M."/>
            <person name="Mascher T."/>
            <person name="Medema M.H."/>
            <person name="Devos D.P."/>
            <person name="Kaster A.-K."/>
            <person name="Ovreas L."/>
            <person name="Rohde M."/>
            <person name="Galperin M.Y."/>
            <person name="Jogler C."/>
        </authorList>
    </citation>
    <scope>NUCLEOTIDE SEQUENCE [LARGE SCALE GENOMIC DNA]</scope>
    <source>
        <strain evidence="7 8">Pla22</strain>
    </source>
</reference>
<keyword evidence="2" id="KW-0229">DNA integration</keyword>
<dbReference type="RefSeq" id="WP_146517022.1">
    <property type="nucleotide sequence ID" value="NZ_SJPI01000003.1"/>
</dbReference>
<gene>
    <name evidence="7" type="primary">xerC</name>
    <name evidence="7" type="ORF">Pla22_47270</name>
</gene>
<evidence type="ECO:0000313" key="7">
    <source>
        <dbReference type="EMBL" id="TWT49530.1"/>
    </source>
</evidence>
<dbReference type="InterPro" id="IPR011010">
    <property type="entry name" value="DNA_brk_join_enz"/>
</dbReference>
<dbReference type="SUPFAM" id="SSF56349">
    <property type="entry name" value="DNA breaking-rejoining enzymes"/>
    <property type="match status" value="1"/>
</dbReference>
<sequence>MHAASRKSRSDQKQATRPRYRPSPIHRYPSGDAYRLGLGRSAPRNAVGDRLARELAVLSLDDDQPSVYVFVRAIARELKIRYYQRTTQKTYLAAIRSLLRWLGRPPHVLNREHVRAYMEYLYDGHRSASDMGVQLAAIRLAWDKMCYRDVTLGLEIPRKKRSRPVIISRNEIVRLLCAARSRRDTLLIGLMYGAGLRVSEVSRLRWRDIDFDRQQMFVEQGKGAADRHVGLPLQYQPLLQKMMQGCQSDEFVFAGESPTRRADRHISPRTVQRAVATASVIAGIQKQVTPHSLRHAFATHSFEDGCDIRRIQKVLGHARLETTTIYVHVAKSQTNFASPLDRLTGVHAPSKNESAQRQIDNQSSVSQPTCQAIATAPTHSVAALALHSRRHPDADANEYARTRRTQIAIEIKTAKRRHYLRGTIAEMPREGFVTIELPAAEEWESTIAKFPKPVRERVQSPEFYQILQRAITSRMLKEASNDTSSHPLRNVKQGTDCRSPID</sequence>
<dbReference type="GO" id="GO:0003677">
    <property type="term" value="F:DNA binding"/>
    <property type="evidence" value="ECO:0007669"/>
    <property type="project" value="UniProtKB-KW"/>
</dbReference>
<comment type="caution">
    <text evidence="7">The sequence shown here is derived from an EMBL/GenBank/DDBJ whole genome shotgun (WGS) entry which is preliminary data.</text>
</comment>
<dbReference type="Gene3D" id="1.10.150.130">
    <property type="match status" value="1"/>
</dbReference>
<dbReference type="InterPro" id="IPR004107">
    <property type="entry name" value="Integrase_SAM-like_N"/>
</dbReference>
<keyword evidence="8" id="KW-1185">Reference proteome</keyword>
<dbReference type="OrthoDB" id="255655at2"/>
<feature type="region of interest" description="Disordered" evidence="5">
    <location>
        <begin position="478"/>
        <end position="502"/>
    </location>
</feature>
<dbReference type="PANTHER" id="PTHR30349">
    <property type="entry name" value="PHAGE INTEGRASE-RELATED"/>
    <property type="match status" value="1"/>
</dbReference>
<comment type="similarity">
    <text evidence="1">Belongs to the 'phage' integrase family.</text>
</comment>
<dbReference type="Proteomes" id="UP000316598">
    <property type="component" value="Unassembled WGS sequence"/>
</dbReference>
<name>A0A5C5WFV6_9BACT</name>
<evidence type="ECO:0000256" key="4">
    <source>
        <dbReference type="ARBA" id="ARBA00023172"/>
    </source>
</evidence>
<dbReference type="InterPro" id="IPR013762">
    <property type="entry name" value="Integrase-like_cat_sf"/>
</dbReference>
<proteinExistence type="inferred from homology"/>